<name>A0A5B7DZT4_PORTR</name>
<comment type="caution">
    <text evidence="2">The sequence shown here is derived from an EMBL/GenBank/DDBJ whole genome shotgun (WGS) entry which is preliminary data.</text>
</comment>
<evidence type="ECO:0000256" key="1">
    <source>
        <dbReference type="SAM" id="MobiDB-lite"/>
    </source>
</evidence>
<sequence>MVTEGTSGGADPETSGGRVRRGRQDREAHVGLSPVAVCGQGDSFRASPGRGCLWSAVYVCANGAPSVAPSLFVPPGPCRCRGATCVPSCYFIAAVAMACD</sequence>
<proteinExistence type="predicted"/>
<protein>
    <submittedName>
        <fullName evidence="2">Uncharacterized protein</fullName>
    </submittedName>
</protein>
<feature type="region of interest" description="Disordered" evidence="1">
    <location>
        <begin position="1"/>
        <end position="26"/>
    </location>
</feature>
<accession>A0A5B7DZT4</accession>
<organism evidence="2 3">
    <name type="scientific">Portunus trituberculatus</name>
    <name type="common">Swimming crab</name>
    <name type="synonym">Neptunus trituberculatus</name>
    <dbReference type="NCBI Taxonomy" id="210409"/>
    <lineage>
        <taxon>Eukaryota</taxon>
        <taxon>Metazoa</taxon>
        <taxon>Ecdysozoa</taxon>
        <taxon>Arthropoda</taxon>
        <taxon>Crustacea</taxon>
        <taxon>Multicrustacea</taxon>
        <taxon>Malacostraca</taxon>
        <taxon>Eumalacostraca</taxon>
        <taxon>Eucarida</taxon>
        <taxon>Decapoda</taxon>
        <taxon>Pleocyemata</taxon>
        <taxon>Brachyura</taxon>
        <taxon>Eubrachyura</taxon>
        <taxon>Portunoidea</taxon>
        <taxon>Portunidae</taxon>
        <taxon>Portuninae</taxon>
        <taxon>Portunus</taxon>
    </lineage>
</organism>
<keyword evidence="3" id="KW-1185">Reference proteome</keyword>
<gene>
    <name evidence="2" type="ORF">E2C01_019740</name>
</gene>
<dbReference type="EMBL" id="VSRR010001619">
    <property type="protein sequence ID" value="MPC26597.1"/>
    <property type="molecule type" value="Genomic_DNA"/>
</dbReference>
<dbReference type="AlphaFoldDB" id="A0A5B7DZT4"/>
<dbReference type="Proteomes" id="UP000324222">
    <property type="component" value="Unassembled WGS sequence"/>
</dbReference>
<reference evidence="2 3" key="1">
    <citation type="submission" date="2019-05" db="EMBL/GenBank/DDBJ databases">
        <title>Another draft genome of Portunus trituberculatus and its Hox gene families provides insights of decapod evolution.</title>
        <authorList>
            <person name="Jeong J.-H."/>
            <person name="Song I."/>
            <person name="Kim S."/>
            <person name="Choi T."/>
            <person name="Kim D."/>
            <person name="Ryu S."/>
            <person name="Kim W."/>
        </authorList>
    </citation>
    <scope>NUCLEOTIDE SEQUENCE [LARGE SCALE GENOMIC DNA]</scope>
    <source>
        <tissue evidence="2">Muscle</tissue>
    </source>
</reference>
<evidence type="ECO:0000313" key="3">
    <source>
        <dbReference type="Proteomes" id="UP000324222"/>
    </source>
</evidence>
<evidence type="ECO:0000313" key="2">
    <source>
        <dbReference type="EMBL" id="MPC26597.1"/>
    </source>
</evidence>